<dbReference type="RefSeq" id="WP_021588728.1">
    <property type="nucleotide sequence ID" value="NZ_AWEY01000007.1"/>
</dbReference>
<proteinExistence type="predicted"/>
<dbReference type="AlphaFoldDB" id="U2NQA0"/>
<sequence>MAIQATGRVTFHKIVDGRTINFMLAPSISTQQIISKDPVSYVPDYTKTNLVLVPVLTISGSGGDNKVSGTCTWYIDNSKITSGQNGFTVKTTSADRFALVLGQNLKKASSVIKCEYTYIDPDTGASQQCTAVIQLSQVENAGTSIIAVMDTPLSVFTTVAGVAKDIRVSGHMVRGGAVDNTNVSCSWEIRGTDGTYKPITAATAPAGSGLPAGNLFSGWNTDTLTVNSKAVLNISNVRLTIKDTDPNSSTFNKTCSAIGTIIDMTDPYELDGGAEKGISTAHTNGVPLEWIMKQGGKVWDDGSYTGKTIGFYRLTDAEAKDATWAPASSDFPGWTVDNHEVKRTFNTQGGLGTSDNRTVRIRYSHMRPGVDTQFEAFIDF</sequence>
<reference evidence="1 2" key="1">
    <citation type="submission" date="2013-08" db="EMBL/GenBank/DDBJ databases">
        <authorList>
            <person name="Durkin A.S."/>
            <person name="Haft D.R."/>
            <person name="McCorrison J."/>
            <person name="Torralba M."/>
            <person name="Gillis M."/>
            <person name="Haft D.H."/>
            <person name="Methe B."/>
            <person name="Sutton G."/>
            <person name="Nelson K.E."/>
        </authorList>
    </citation>
    <scope>NUCLEOTIDE SEQUENCE [LARGE SCALE GENOMIC DNA]</scope>
    <source>
        <strain evidence="1 2">F0067</strain>
    </source>
</reference>
<name>U2NQA0_9BACT</name>
<dbReference type="PATRIC" id="fig|1115809.3.peg.246"/>
<protein>
    <submittedName>
        <fullName evidence="1">Uncharacterized protein</fullName>
    </submittedName>
</protein>
<evidence type="ECO:0000313" key="2">
    <source>
        <dbReference type="Proteomes" id="UP000016648"/>
    </source>
</evidence>
<keyword evidence="2" id="KW-1185">Reference proteome</keyword>
<organism evidence="1 2">
    <name type="scientific">Segatella baroniae F0067</name>
    <dbReference type="NCBI Taxonomy" id="1115809"/>
    <lineage>
        <taxon>Bacteria</taxon>
        <taxon>Pseudomonadati</taxon>
        <taxon>Bacteroidota</taxon>
        <taxon>Bacteroidia</taxon>
        <taxon>Bacteroidales</taxon>
        <taxon>Prevotellaceae</taxon>
        <taxon>Segatella</taxon>
    </lineage>
</organism>
<dbReference type="EMBL" id="AWEY01000007">
    <property type="protein sequence ID" value="ERK40230.1"/>
    <property type="molecule type" value="Genomic_DNA"/>
</dbReference>
<evidence type="ECO:0000313" key="1">
    <source>
        <dbReference type="EMBL" id="ERK40230.1"/>
    </source>
</evidence>
<comment type="caution">
    <text evidence="1">The sequence shown here is derived from an EMBL/GenBank/DDBJ whole genome shotgun (WGS) entry which is preliminary data.</text>
</comment>
<accession>U2NQA0</accession>
<gene>
    <name evidence="1" type="ORF">HMPREF9135_0426</name>
</gene>
<dbReference type="Proteomes" id="UP000016648">
    <property type="component" value="Unassembled WGS sequence"/>
</dbReference>